<reference evidence="2" key="1">
    <citation type="submission" date="2022-08" db="EMBL/GenBank/DDBJ databases">
        <title>Genome sequencing of Nocardioides sp. STR2.</title>
        <authorList>
            <person name="So Y."/>
        </authorList>
    </citation>
    <scope>NUCLEOTIDE SEQUENCE</scope>
    <source>
        <strain evidence="2">STR2</strain>
    </source>
</reference>
<evidence type="ECO:0000313" key="2">
    <source>
        <dbReference type="EMBL" id="MCY4728763.1"/>
    </source>
</evidence>
<keyword evidence="3" id="KW-1185">Reference proteome</keyword>
<dbReference type="InterPro" id="IPR011049">
    <property type="entry name" value="Serralysin-like_metalloprot_C"/>
</dbReference>
<feature type="chain" id="PRO_5047530417" evidence="1">
    <location>
        <begin position="24"/>
        <end position="317"/>
    </location>
</feature>
<evidence type="ECO:0000313" key="3">
    <source>
        <dbReference type="Proteomes" id="UP001074726"/>
    </source>
</evidence>
<dbReference type="SUPFAM" id="SSF51120">
    <property type="entry name" value="beta-Roll"/>
    <property type="match status" value="1"/>
</dbReference>
<accession>A0ABT4CII0</accession>
<name>A0ABT4CII0_9ACTN</name>
<dbReference type="InterPro" id="IPR001343">
    <property type="entry name" value="Hemolysn_Ca-bd"/>
</dbReference>
<sequence>MRTTTLTAALLTGLALLTPASWAAPASAAGETCQGVPATIVGAPEGRVVGTAGDDVIVSGGAWSVKAGDGDDLVCIPPMEGDLLGNVVEVDAGAGDDTVVSEGEHNNSWTRLGPGVDSFRGGGWEDRVEAGFEDTVVADRGDDFVNYAIKPGEALPATIGSTVAERSSGWIKVTAPGRSIAIDGKAGEVRVDGRVVTTFGISPRMLFGVAQRVELVGSSGVDRLAVGPCGLGVVKGRGGDDDILHIRDDALRKQACAPRMRVDGGAGKDTIRGTIDDDVLRGGGGNDWIKGRKGKDLAVGGPGRDRCFAERARSCER</sequence>
<dbReference type="Gene3D" id="2.160.20.160">
    <property type="match status" value="1"/>
</dbReference>
<organism evidence="2 3">
    <name type="scientific">Nocardioides pini</name>
    <dbReference type="NCBI Taxonomy" id="2975053"/>
    <lineage>
        <taxon>Bacteria</taxon>
        <taxon>Bacillati</taxon>
        <taxon>Actinomycetota</taxon>
        <taxon>Actinomycetes</taxon>
        <taxon>Propionibacteriales</taxon>
        <taxon>Nocardioidaceae</taxon>
        <taxon>Nocardioides</taxon>
    </lineage>
</organism>
<dbReference type="Proteomes" id="UP001074726">
    <property type="component" value="Unassembled WGS sequence"/>
</dbReference>
<dbReference type="Pfam" id="PF00353">
    <property type="entry name" value="HemolysinCabind"/>
    <property type="match status" value="2"/>
</dbReference>
<protein>
    <submittedName>
        <fullName evidence="2">Calcium-binding protein</fullName>
    </submittedName>
</protein>
<dbReference type="EMBL" id="JAPPUX010000007">
    <property type="protein sequence ID" value="MCY4728763.1"/>
    <property type="molecule type" value="Genomic_DNA"/>
</dbReference>
<feature type="signal peptide" evidence="1">
    <location>
        <begin position="1"/>
        <end position="23"/>
    </location>
</feature>
<comment type="caution">
    <text evidence="2">The sequence shown here is derived from an EMBL/GenBank/DDBJ whole genome shotgun (WGS) entry which is preliminary data.</text>
</comment>
<dbReference type="PRINTS" id="PR00313">
    <property type="entry name" value="CABNDNGRPT"/>
</dbReference>
<dbReference type="Gene3D" id="2.150.10.10">
    <property type="entry name" value="Serralysin-like metalloprotease, C-terminal"/>
    <property type="match status" value="1"/>
</dbReference>
<dbReference type="RefSeq" id="WP_268113828.1">
    <property type="nucleotide sequence ID" value="NZ_JAPPUX010000007.1"/>
</dbReference>
<keyword evidence="1" id="KW-0732">Signal</keyword>
<gene>
    <name evidence="2" type="ORF">NYO98_20955</name>
</gene>
<proteinExistence type="predicted"/>
<evidence type="ECO:0000256" key="1">
    <source>
        <dbReference type="SAM" id="SignalP"/>
    </source>
</evidence>